<dbReference type="Proteomes" id="UP001304419">
    <property type="component" value="Chromosome 1"/>
</dbReference>
<proteinExistence type="predicted"/>
<gene>
    <name evidence="1" type="ORF">F9Y85_04875</name>
    <name evidence="2" type="ORF">R5H13_06205</name>
</gene>
<sequence length="201" mass="23157">MNFSIDDMELYLSVCALVISLAAYLNHRKTRKLAENTYQIALSTKHVTEIEYLKTMPSIEIVDVVSVNDLDRVILHLSNMRTAPFKINSVDVARFSPKKRSISNYIKAKLDSNFDWDFEKVIGYKWNPMGDLGYSEKYKSEAVEFLTVKEQERILVTIPDFSEYRTYRFTVNTSHGNVSLSGTASKEGKVHFCNEFHQSFS</sequence>
<name>A0A8I2KK63_9GAMM</name>
<organism evidence="1 3">
    <name type="scientific">Pseudoalteromonas maricaloris</name>
    <dbReference type="NCBI Taxonomy" id="184924"/>
    <lineage>
        <taxon>Bacteria</taxon>
        <taxon>Pseudomonadati</taxon>
        <taxon>Pseudomonadota</taxon>
        <taxon>Gammaproteobacteria</taxon>
        <taxon>Alteromonadales</taxon>
        <taxon>Pseudoalteromonadaceae</taxon>
        <taxon>Pseudoalteromonas</taxon>
    </lineage>
</organism>
<protein>
    <submittedName>
        <fullName evidence="1">Uncharacterized protein</fullName>
    </submittedName>
</protein>
<dbReference type="AlphaFoldDB" id="A0A8I2KK63"/>
<keyword evidence="4" id="KW-1185">Reference proteome</keyword>
<dbReference type="RefSeq" id="WP_193521547.1">
    <property type="nucleotide sequence ID" value="NZ_CBCSDF010000002.1"/>
</dbReference>
<reference evidence="1" key="1">
    <citation type="submission" date="2019-10" db="EMBL/GenBank/DDBJ databases">
        <authorList>
            <person name="Paulsen S."/>
        </authorList>
    </citation>
    <scope>NUCLEOTIDE SEQUENCE</scope>
    <source>
        <strain evidence="1">LMG 19692</strain>
    </source>
</reference>
<dbReference type="Proteomes" id="UP000646877">
    <property type="component" value="Unassembled WGS sequence"/>
</dbReference>
<dbReference type="EMBL" id="WEIA01000002">
    <property type="protein sequence ID" value="NLR20660.1"/>
    <property type="molecule type" value="Genomic_DNA"/>
</dbReference>
<dbReference type="EMBL" id="CP137578">
    <property type="protein sequence ID" value="WOX29856.1"/>
    <property type="molecule type" value="Genomic_DNA"/>
</dbReference>
<evidence type="ECO:0000313" key="3">
    <source>
        <dbReference type="Proteomes" id="UP000646877"/>
    </source>
</evidence>
<evidence type="ECO:0000313" key="4">
    <source>
        <dbReference type="Proteomes" id="UP001304419"/>
    </source>
</evidence>
<evidence type="ECO:0000313" key="1">
    <source>
        <dbReference type="EMBL" id="NLR20660.1"/>
    </source>
</evidence>
<accession>A0A8I2KK63</accession>
<reference evidence="2 4" key="2">
    <citation type="submission" date="2023-10" db="EMBL/GenBank/DDBJ databases">
        <title>To unveil natural product biosynthetic capacity in Pseudoalteromonas.</title>
        <authorList>
            <person name="Wang J."/>
        </authorList>
    </citation>
    <scope>NUCLEOTIDE SEQUENCE [LARGE SCALE GENOMIC DNA]</scope>
    <source>
        <strain evidence="2 4">DSM 15914</strain>
    </source>
</reference>
<evidence type="ECO:0000313" key="2">
    <source>
        <dbReference type="EMBL" id="WOX29856.1"/>
    </source>
</evidence>